<dbReference type="GO" id="GO:0010484">
    <property type="term" value="F:histone H3 acetyltransferase activity"/>
    <property type="evidence" value="ECO:0007669"/>
    <property type="project" value="TreeGrafter"/>
</dbReference>
<dbReference type="GO" id="GO:0000123">
    <property type="term" value="C:histone acetyltransferase complex"/>
    <property type="evidence" value="ECO:0007669"/>
    <property type="project" value="TreeGrafter"/>
</dbReference>
<dbReference type="EC" id="2.3.1.48" evidence="3"/>
<name>A0A6A6WGK6_9PEZI</name>
<keyword evidence="9" id="KW-0804">Transcription</keyword>
<dbReference type="InterPro" id="IPR016181">
    <property type="entry name" value="Acyl_CoA_acyltransferase"/>
</dbReference>
<evidence type="ECO:0000256" key="6">
    <source>
        <dbReference type="ARBA" id="ARBA00023015"/>
    </source>
</evidence>
<keyword evidence="6" id="KW-0805">Transcription regulation</keyword>
<dbReference type="Gene3D" id="3.40.630.30">
    <property type="match status" value="1"/>
</dbReference>
<reference evidence="16" key="1">
    <citation type="journal article" date="2020" name="Stud. Mycol.">
        <title>101 Dothideomycetes genomes: a test case for predicting lifestyles and emergence of pathogens.</title>
        <authorList>
            <person name="Haridas S."/>
            <person name="Albert R."/>
            <person name="Binder M."/>
            <person name="Bloem J."/>
            <person name="Labutti K."/>
            <person name="Salamov A."/>
            <person name="Andreopoulos B."/>
            <person name="Baker S."/>
            <person name="Barry K."/>
            <person name="Bills G."/>
            <person name="Bluhm B."/>
            <person name="Cannon C."/>
            <person name="Castanera R."/>
            <person name="Culley D."/>
            <person name="Daum C."/>
            <person name="Ezra D."/>
            <person name="Gonzalez J."/>
            <person name="Henrissat B."/>
            <person name="Kuo A."/>
            <person name="Liang C."/>
            <person name="Lipzen A."/>
            <person name="Lutzoni F."/>
            <person name="Magnuson J."/>
            <person name="Mondo S."/>
            <person name="Nolan M."/>
            <person name="Ohm R."/>
            <person name="Pangilinan J."/>
            <person name="Park H.-J."/>
            <person name="Ramirez L."/>
            <person name="Alfaro M."/>
            <person name="Sun H."/>
            <person name="Tritt A."/>
            <person name="Yoshinaga Y."/>
            <person name="Zwiers L.-H."/>
            <person name="Turgeon B."/>
            <person name="Goodwin S."/>
            <person name="Spatafora J."/>
            <person name="Crous P."/>
            <person name="Grigoriev I."/>
        </authorList>
    </citation>
    <scope>NUCLEOTIDE SEQUENCE</scope>
    <source>
        <strain evidence="16">CBS 121739</strain>
    </source>
</reference>
<evidence type="ECO:0000256" key="10">
    <source>
        <dbReference type="ARBA" id="ARBA00023242"/>
    </source>
</evidence>
<dbReference type="SUPFAM" id="SSF47370">
    <property type="entry name" value="Bromodomain"/>
    <property type="match status" value="1"/>
</dbReference>
<dbReference type="SUPFAM" id="SSF55729">
    <property type="entry name" value="Acyl-CoA N-acyltransferases (Nat)"/>
    <property type="match status" value="1"/>
</dbReference>
<dbReference type="PRINTS" id="PR00503">
    <property type="entry name" value="BROMODOMAIN"/>
</dbReference>
<evidence type="ECO:0000259" key="14">
    <source>
        <dbReference type="PROSITE" id="PS50014"/>
    </source>
</evidence>
<dbReference type="PROSITE" id="PS50014">
    <property type="entry name" value="BROMODOMAIN_2"/>
    <property type="match status" value="1"/>
</dbReference>
<dbReference type="OrthoDB" id="1937912at2759"/>
<feature type="region of interest" description="Disordered" evidence="13">
    <location>
        <begin position="1"/>
        <end position="30"/>
    </location>
</feature>
<dbReference type="Pfam" id="PF00439">
    <property type="entry name" value="Bromodomain"/>
    <property type="match status" value="1"/>
</dbReference>
<evidence type="ECO:0000256" key="7">
    <source>
        <dbReference type="ARBA" id="ARBA00023117"/>
    </source>
</evidence>
<dbReference type="PROSITE" id="PS51186">
    <property type="entry name" value="GNAT"/>
    <property type="match status" value="1"/>
</dbReference>
<dbReference type="Proteomes" id="UP000799437">
    <property type="component" value="Unassembled WGS sequence"/>
</dbReference>
<comment type="subcellular location">
    <subcellularLocation>
        <location evidence="1">Nucleus</location>
    </subcellularLocation>
</comment>
<dbReference type="GO" id="GO:0045944">
    <property type="term" value="P:positive regulation of transcription by RNA polymerase II"/>
    <property type="evidence" value="ECO:0007669"/>
    <property type="project" value="TreeGrafter"/>
</dbReference>
<keyword evidence="5" id="KW-0156">Chromatin regulator</keyword>
<dbReference type="GO" id="GO:0005634">
    <property type="term" value="C:nucleus"/>
    <property type="evidence" value="ECO:0007669"/>
    <property type="project" value="UniProtKB-SubCell"/>
</dbReference>
<dbReference type="InterPro" id="IPR036427">
    <property type="entry name" value="Bromodomain-like_sf"/>
</dbReference>
<accession>A0A6A6WGK6</accession>
<evidence type="ECO:0000256" key="3">
    <source>
        <dbReference type="ARBA" id="ARBA00013184"/>
    </source>
</evidence>
<feature type="compositionally biased region" description="Polar residues" evidence="13">
    <location>
        <begin position="1"/>
        <end position="10"/>
    </location>
</feature>
<dbReference type="PANTHER" id="PTHR45750">
    <property type="entry name" value="GH11602P"/>
    <property type="match status" value="1"/>
</dbReference>
<evidence type="ECO:0000256" key="9">
    <source>
        <dbReference type="ARBA" id="ARBA00023163"/>
    </source>
</evidence>
<evidence type="ECO:0000256" key="5">
    <source>
        <dbReference type="ARBA" id="ARBA00022853"/>
    </source>
</evidence>
<dbReference type="Gene3D" id="1.20.920.10">
    <property type="entry name" value="Bromodomain-like"/>
    <property type="match status" value="1"/>
</dbReference>
<evidence type="ECO:0000256" key="8">
    <source>
        <dbReference type="ARBA" id="ARBA00023159"/>
    </source>
</evidence>
<feature type="domain" description="Bromo" evidence="14">
    <location>
        <begin position="310"/>
        <end position="380"/>
    </location>
</feature>
<comment type="similarity">
    <text evidence="2">Belongs to the acetyltransferase family. GCN5 subfamily.</text>
</comment>
<keyword evidence="11" id="KW-0012">Acyltransferase</keyword>
<dbReference type="GeneID" id="54486248"/>
<protein>
    <recommendedName>
        <fullName evidence="3">histone acetyltransferase</fullName>
        <ecNumber evidence="3">2.3.1.48</ecNumber>
    </recommendedName>
</protein>
<keyword evidence="10" id="KW-0539">Nucleus</keyword>
<gene>
    <name evidence="16" type="ORF">EJ05DRAFT_482733</name>
</gene>
<dbReference type="SMART" id="SM00297">
    <property type="entry name" value="BROMO"/>
    <property type="match status" value="1"/>
</dbReference>
<keyword evidence="8" id="KW-0010">Activator</keyword>
<proteinExistence type="inferred from homology"/>
<dbReference type="InterPro" id="IPR001487">
    <property type="entry name" value="Bromodomain"/>
</dbReference>
<evidence type="ECO:0000256" key="4">
    <source>
        <dbReference type="ARBA" id="ARBA00022679"/>
    </source>
</evidence>
<organism evidence="16 17">
    <name type="scientific">Pseudovirgaria hyperparasitica</name>
    <dbReference type="NCBI Taxonomy" id="470096"/>
    <lineage>
        <taxon>Eukaryota</taxon>
        <taxon>Fungi</taxon>
        <taxon>Dikarya</taxon>
        <taxon>Ascomycota</taxon>
        <taxon>Pezizomycotina</taxon>
        <taxon>Dothideomycetes</taxon>
        <taxon>Dothideomycetes incertae sedis</taxon>
        <taxon>Acrospermales</taxon>
        <taxon>Acrospermaceae</taxon>
        <taxon>Pseudovirgaria</taxon>
    </lineage>
</organism>
<dbReference type="AlphaFoldDB" id="A0A6A6WGK6"/>
<evidence type="ECO:0000256" key="2">
    <source>
        <dbReference type="ARBA" id="ARBA00008607"/>
    </source>
</evidence>
<evidence type="ECO:0000256" key="11">
    <source>
        <dbReference type="ARBA" id="ARBA00023315"/>
    </source>
</evidence>
<evidence type="ECO:0000259" key="15">
    <source>
        <dbReference type="PROSITE" id="PS51186"/>
    </source>
</evidence>
<evidence type="ECO:0000256" key="12">
    <source>
        <dbReference type="PROSITE-ProRule" id="PRU00035"/>
    </source>
</evidence>
<evidence type="ECO:0000313" key="17">
    <source>
        <dbReference type="Proteomes" id="UP000799437"/>
    </source>
</evidence>
<sequence length="408" mass="46426">MDSADLQSTPALVKRKASQESHPSPGPKRVEFLDNRLADTESQPAPNEWGVALPEKPAVIEERNGEIELRVVHNDASRESTIILTGLKNLFHKQLPNMPKDYIARLVYDRTHLSLAIVKMPLEVIAGISIREFAVRQFAEIVFCAVSMDQQDKGYGAHIMAHLKDYVRATSPIMHFLTYADNLATGYFRKQGFTKHITLPKSVWGGYIKDYDGGTLMQCTMLPRIRYLQAGRMLLKQKEAVQAKLRILSQSHVVYVPPQQWASGNITRIDPYSIPAIKATGWTPAMDELAREPCRGPHFNVFRRFLSEISNHKQAWPFLQPVNKDEVPGYYIAIAHPMDLSTMEERLESGSYSTPKEIVDDLKLVLSNCREYNDATTVYAKCAVKLEKFMWTLIKDIPEWCHLLENNN</sequence>
<keyword evidence="7 12" id="KW-0103">Bromodomain</keyword>
<dbReference type="EMBL" id="ML996566">
    <property type="protein sequence ID" value="KAF2761923.1"/>
    <property type="molecule type" value="Genomic_DNA"/>
</dbReference>
<evidence type="ECO:0000256" key="1">
    <source>
        <dbReference type="ARBA" id="ARBA00004123"/>
    </source>
</evidence>
<feature type="domain" description="N-acetyltransferase" evidence="15">
    <location>
        <begin position="67"/>
        <end position="222"/>
    </location>
</feature>
<dbReference type="CDD" id="cd05509">
    <property type="entry name" value="Bromo_gcn5_like"/>
    <property type="match status" value="1"/>
</dbReference>
<dbReference type="InterPro" id="IPR000182">
    <property type="entry name" value="GNAT_dom"/>
</dbReference>
<evidence type="ECO:0000313" key="16">
    <source>
        <dbReference type="EMBL" id="KAF2761923.1"/>
    </source>
</evidence>
<dbReference type="RefSeq" id="XP_033604374.1">
    <property type="nucleotide sequence ID" value="XM_033745194.1"/>
</dbReference>
<dbReference type="InterPro" id="IPR018359">
    <property type="entry name" value="Bromodomain_CS"/>
</dbReference>
<dbReference type="Pfam" id="PF00583">
    <property type="entry name" value="Acetyltransf_1"/>
    <property type="match status" value="1"/>
</dbReference>
<evidence type="ECO:0000256" key="13">
    <source>
        <dbReference type="SAM" id="MobiDB-lite"/>
    </source>
</evidence>
<dbReference type="InterPro" id="IPR037800">
    <property type="entry name" value="GCN5"/>
</dbReference>
<dbReference type="PANTHER" id="PTHR45750:SF3">
    <property type="entry name" value="HISTONE ACETYLTRANSFERASE"/>
    <property type="match status" value="1"/>
</dbReference>
<dbReference type="PROSITE" id="PS00633">
    <property type="entry name" value="BROMODOMAIN_1"/>
    <property type="match status" value="1"/>
</dbReference>
<keyword evidence="17" id="KW-1185">Reference proteome</keyword>
<keyword evidence="4" id="KW-0808">Transferase</keyword>